<dbReference type="AlphaFoldDB" id="A0A420HU97"/>
<comment type="caution">
    <text evidence="1">The sequence shown here is derived from an EMBL/GenBank/DDBJ whole genome shotgun (WGS) entry which is preliminary data.</text>
</comment>
<evidence type="ECO:0000313" key="2">
    <source>
        <dbReference type="Proteomes" id="UP000285405"/>
    </source>
</evidence>
<dbReference type="EMBL" id="MCBR01016066">
    <property type="protein sequence ID" value="RKF60986.1"/>
    <property type="molecule type" value="Genomic_DNA"/>
</dbReference>
<gene>
    <name evidence="1" type="ORF">GcC1_160011</name>
</gene>
<evidence type="ECO:0000313" key="1">
    <source>
        <dbReference type="EMBL" id="RKF60986.1"/>
    </source>
</evidence>
<accession>A0A420HU97</accession>
<sequence>MISPRENVVSLAGFEPVTEYLDSAIMLTTGSPQSAVYPRSYRFCVLIW</sequence>
<organism evidence="1 2">
    <name type="scientific">Golovinomyces cichoracearum</name>
    <dbReference type="NCBI Taxonomy" id="62708"/>
    <lineage>
        <taxon>Eukaryota</taxon>
        <taxon>Fungi</taxon>
        <taxon>Dikarya</taxon>
        <taxon>Ascomycota</taxon>
        <taxon>Pezizomycotina</taxon>
        <taxon>Leotiomycetes</taxon>
        <taxon>Erysiphales</taxon>
        <taxon>Erysiphaceae</taxon>
        <taxon>Golovinomyces</taxon>
    </lineage>
</organism>
<name>A0A420HU97_9PEZI</name>
<reference evidence="1 2" key="1">
    <citation type="journal article" date="2018" name="BMC Genomics">
        <title>Comparative genome analyses reveal sequence features reflecting distinct modes of host-adaptation between dicot and monocot powdery mildew.</title>
        <authorList>
            <person name="Wu Y."/>
            <person name="Ma X."/>
            <person name="Pan Z."/>
            <person name="Kale S.D."/>
            <person name="Song Y."/>
            <person name="King H."/>
            <person name="Zhang Q."/>
            <person name="Presley C."/>
            <person name="Deng X."/>
            <person name="Wei C.I."/>
            <person name="Xiao S."/>
        </authorList>
    </citation>
    <scope>NUCLEOTIDE SEQUENCE [LARGE SCALE GENOMIC DNA]</scope>
    <source>
        <strain evidence="1">UCSC1</strain>
    </source>
</reference>
<dbReference type="Proteomes" id="UP000285405">
    <property type="component" value="Unassembled WGS sequence"/>
</dbReference>
<protein>
    <submittedName>
        <fullName evidence="1">Uncharacterized protein</fullName>
    </submittedName>
</protein>
<proteinExistence type="predicted"/>